<keyword evidence="2" id="KW-1185">Reference proteome</keyword>
<protein>
    <submittedName>
        <fullName evidence="1">Uncharacterized protein</fullName>
    </submittedName>
</protein>
<sequence length="254" mass="28116">MSSRTQTTKYEDDDEYSFDDLDGIDLDSIPELRATPLAVTSTPSQSRQFTGEPYDCSSLQYLVPSSLPRLTELDTHSALLLSTANKADDTTTSASKQPVLARSTTPSTEYDFEDDVDDEFLRELDALESELVSVTNQPSRPSALPNAGNPTNLTATTSQLIPQTKPLLQHHAPVLLDRKCSVSTACDEYRVAGRNSSQKRSLQDESENEYNHSDDTSVVATIAPIRATTHEDGRSQKKLKKFMEDFEDEISCPM</sequence>
<dbReference type="EMBL" id="MU274900">
    <property type="protein sequence ID" value="KAI0094566.1"/>
    <property type="molecule type" value="Genomic_DNA"/>
</dbReference>
<comment type="caution">
    <text evidence="1">The sequence shown here is derived from an EMBL/GenBank/DDBJ whole genome shotgun (WGS) entry which is preliminary data.</text>
</comment>
<organism evidence="1 2">
    <name type="scientific">Irpex rosettiformis</name>
    <dbReference type="NCBI Taxonomy" id="378272"/>
    <lineage>
        <taxon>Eukaryota</taxon>
        <taxon>Fungi</taxon>
        <taxon>Dikarya</taxon>
        <taxon>Basidiomycota</taxon>
        <taxon>Agaricomycotina</taxon>
        <taxon>Agaricomycetes</taxon>
        <taxon>Polyporales</taxon>
        <taxon>Irpicaceae</taxon>
        <taxon>Irpex</taxon>
    </lineage>
</organism>
<proteinExistence type="predicted"/>
<evidence type="ECO:0000313" key="1">
    <source>
        <dbReference type="EMBL" id="KAI0094566.1"/>
    </source>
</evidence>
<name>A0ACB8UJQ0_9APHY</name>
<gene>
    <name evidence="1" type="ORF">BDY19DRAFT_28294</name>
</gene>
<reference evidence="1" key="1">
    <citation type="journal article" date="2021" name="Environ. Microbiol.">
        <title>Gene family expansions and transcriptome signatures uncover fungal adaptations to wood decay.</title>
        <authorList>
            <person name="Hage H."/>
            <person name="Miyauchi S."/>
            <person name="Viragh M."/>
            <person name="Drula E."/>
            <person name="Min B."/>
            <person name="Chaduli D."/>
            <person name="Navarro D."/>
            <person name="Favel A."/>
            <person name="Norest M."/>
            <person name="Lesage-Meessen L."/>
            <person name="Balint B."/>
            <person name="Merenyi Z."/>
            <person name="de Eugenio L."/>
            <person name="Morin E."/>
            <person name="Martinez A.T."/>
            <person name="Baldrian P."/>
            <person name="Stursova M."/>
            <person name="Martinez M.J."/>
            <person name="Novotny C."/>
            <person name="Magnuson J.K."/>
            <person name="Spatafora J.W."/>
            <person name="Maurice S."/>
            <person name="Pangilinan J."/>
            <person name="Andreopoulos W."/>
            <person name="LaButti K."/>
            <person name="Hundley H."/>
            <person name="Na H."/>
            <person name="Kuo A."/>
            <person name="Barry K."/>
            <person name="Lipzen A."/>
            <person name="Henrissat B."/>
            <person name="Riley R."/>
            <person name="Ahrendt S."/>
            <person name="Nagy L.G."/>
            <person name="Grigoriev I.V."/>
            <person name="Martin F."/>
            <person name="Rosso M.N."/>
        </authorList>
    </citation>
    <scope>NUCLEOTIDE SEQUENCE</scope>
    <source>
        <strain evidence="1">CBS 384.51</strain>
    </source>
</reference>
<dbReference type="Proteomes" id="UP001055072">
    <property type="component" value="Unassembled WGS sequence"/>
</dbReference>
<evidence type="ECO:0000313" key="2">
    <source>
        <dbReference type="Proteomes" id="UP001055072"/>
    </source>
</evidence>
<accession>A0ACB8UJQ0</accession>